<proteinExistence type="predicted"/>
<feature type="domain" description="HEPN" evidence="1">
    <location>
        <begin position="12"/>
        <end position="96"/>
    </location>
</feature>
<dbReference type="Gene3D" id="1.20.120.330">
    <property type="entry name" value="Nucleotidyltransferases domain 2"/>
    <property type="match status" value="1"/>
</dbReference>
<evidence type="ECO:0000313" key="3">
    <source>
        <dbReference type="Proteomes" id="UP001144110"/>
    </source>
</evidence>
<evidence type="ECO:0000259" key="1">
    <source>
        <dbReference type="PROSITE" id="PS50910"/>
    </source>
</evidence>
<gene>
    <name evidence="2" type="ORF">OD816_000318</name>
</gene>
<accession>A0AAE3P4E2</accession>
<reference evidence="2" key="1">
    <citation type="submission" date="2022-11" db="EMBL/GenBank/DDBJ databases">
        <title>Candidatus Alkanophaga archaea from heated hydrothermal vent sediment oxidize petroleum alkanes.</title>
        <authorList>
            <person name="Zehnle H."/>
            <person name="Laso-Perez R."/>
            <person name="Lipp J."/>
            <person name="Teske A."/>
            <person name="Wegener G."/>
        </authorList>
    </citation>
    <scope>NUCLEOTIDE SEQUENCE</scope>
    <source>
        <strain evidence="2">MCA70</strain>
    </source>
</reference>
<protein>
    <submittedName>
        <fullName evidence="2">HEPN domain protein</fullName>
    </submittedName>
</protein>
<dbReference type="Proteomes" id="UP001144110">
    <property type="component" value="Unassembled WGS sequence"/>
</dbReference>
<sequence length="96" mass="11379">MIKGTEKAKRWLKQAMEDLKWAKYLLKEGAYYLVCSLSQQIAEKIFKSLSFTTKGEEIVIGHSIHKLCKWTGEFEEKFNEKLKVWSILDTYYIPNR</sequence>
<organism evidence="2 3">
    <name type="scientific">Candidatus Thermodesulfobacterium syntrophicum</name>
    <dbReference type="NCBI Taxonomy" id="3060442"/>
    <lineage>
        <taxon>Bacteria</taxon>
        <taxon>Pseudomonadati</taxon>
        <taxon>Thermodesulfobacteriota</taxon>
        <taxon>Thermodesulfobacteria</taxon>
        <taxon>Thermodesulfobacteriales</taxon>
        <taxon>Thermodesulfobacteriaceae</taxon>
        <taxon>Thermodesulfobacterium</taxon>
    </lineage>
</organism>
<dbReference type="SUPFAM" id="SSF81593">
    <property type="entry name" value="Nucleotidyltransferase substrate binding subunit/domain"/>
    <property type="match status" value="1"/>
</dbReference>
<name>A0AAE3P4E2_9BACT</name>
<dbReference type="AlphaFoldDB" id="A0AAE3P4E2"/>
<dbReference type="Pfam" id="PF05168">
    <property type="entry name" value="HEPN"/>
    <property type="match status" value="1"/>
</dbReference>
<dbReference type="EMBL" id="JAPHEG010000001">
    <property type="protein sequence ID" value="MDF2953073.1"/>
    <property type="molecule type" value="Genomic_DNA"/>
</dbReference>
<dbReference type="InterPro" id="IPR007842">
    <property type="entry name" value="HEPN_dom"/>
</dbReference>
<evidence type="ECO:0000313" key="2">
    <source>
        <dbReference type="EMBL" id="MDF2953073.1"/>
    </source>
</evidence>
<comment type="caution">
    <text evidence="2">The sequence shown here is derived from an EMBL/GenBank/DDBJ whole genome shotgun (WGS) entry which is preliminary data.</text>
</comment>
<dbReference type="PROSITE" id="PS50910">
    <property type="entry name" value="HEPN"/>
    <property type="match status" value="1"/>
</dbReference>